<dbReference type="PANTHER" id="PTHR45398:SF1">
    <property type="entry name" value="ENZYME, PUTATIVE (JCVI)-RELATED"/>
    <property type="match status" value="1"/>
</dbReference>
<accession>A0A432XVK4</accession>
<protein>
    <submittedName>
        <fullName evidence="2">Acyl-CoA synthetase</fullName>
    </submittedName>
</protein>
<dbReference type="Proteomes" id="UP000287198">
    <property type="component" value="Unassembled WGS sequence"/>
</dbReference>
<organism evidence="2 3">
    <name type="scientific">Pseudidiomarina halophila</name>
    <dbReference type="NCBI Taxonomy" id="1449799"/>
    <lineage>
        <taxon>Bacteria</taxon>
        <taxon>Pseudomonadati</taxon>
        <taxon>Pseudomonadota</taxon>
        <taxon>Gammaproteobacteria</taxon>
        <taxon>Alteromonadales</taxon>
        <taxon>Idiomarinaceae</taxon>
        <taxon>Pseudidiomarina</taxon>
    </lineage>
</organism>
<dbReference type="AlphaFoldDB" id="A0A432XVK4"/>
<dbReference type="Pfam" id="PF00501">
    <property type="entry name" value="AMP-binding"/>
    <property type="match status" value="1"/>
</dbReference>
<comment type="caution">
    <text evidence="2">The sequence shown here is derived from an EMBL/GenBank/DDBJ whole genome shotgun (WGS) entry which is preliminary data.</text>
</comment>
<evidence type="ECO:0000313" key="2">
    <source>
        <dbReference type="EMBL" id="RUO52757.1"/>
    </source>
</evidence>
<keyword evidence="3" id="KW-1185">Reference proteome</keyword>
<gene>
    <name evidence="2" type="ORF">CWI69_06865</name>
</gene>
<sequence>MNGVSDVWLKSDTKHWQLELAPALAQRVAAAQAYVERQPEQTWLVYHQQRSSFVIWLLALIAAGRTPLLPGNGRPETLRLAARLADRELVDTAVPTPASATILHAPHVLTGNLDAELVLFTSGSSGVPQAVHKSLRQLFTEVATLETTFGAQLGDCQVVSTITHQHIYGLLFTVLWPLCTGREVAAKRIEYPEQWLAFQRQTQQPYALVSSPAQLERFTQDLDLREFSSKLRAVFSSGGPLHESVPARCVAAAIASPIEVYGSTETGGIAWRQRQHAKQPFRLLPGIKAQADANGQLQLRSPHLGAADIDSDGWYTTADLVHFMAADTFIVEGRADRIIKLAEKRLSLTEVEQFTAQLDWVAQAHCCVMDGDKRVELGLVVQLNELGQRRLAQEGKFALRQVVRQHLNQRFETVVLPRKFRYVTRLPYNEAGKLTQAALQQIFHSDSTAAGSS</sequence>
<dbReference type="InterPro" id="IPR000873">
    <property type="entry name" value="AMP-dep_synth/lig_dom"/>
</dbReference>
<evidence type="ECO:0000259" key="1">
    <source>
        <dbReference type="Pfam" id="PF00501"/>
    </source>
</evidence>
<dbReference type="EMBL" id="PIPW01000002">
    <property type="protein sequence ID" value="RUO52757.1"/>
    <property type="molecule type" value="Genomic_DNA"/>
</dbReference>
<evidence type="ECO:0000313" key="3">
    <source>
        <dbReference type="Proteomes" id="UP000287198"/>
    </source>
</evidence>
<reference evidence="3" key="1">
    <citation type="journal article" date="2018" name="Front. Microbiol.">
        <title>Genome-Based Analysis Reveals the Taxonomy and Diversity of the Family Idiomarinaceae.</title>
        <authorList>
            <person name="Liu Y."/>
            <person name="Lai Q."/>
            <person name="Shao Z."/>
        </authorList>
    </citation>
    <scope>NUCLEOTIDE SEQUENCE [LARGE SCALE GENOMIC DNA]</scope>
    <source>
        <strain evidence="3">BH195</strain>
    </source>
</reference>
<dbReference type="Gene3D" id="3.30.300.30">
    <property type="match status" value="1"/>
</dbReference>
<dbReference type="SUPFAM" id="SSF56801">
    <property type="entry name" value="Acetyl-CoA synthetase-like"/>
    <property type="match status" value="1"/>
</dbReference>
<dbReference type="Gene3D" id="3.40.50.12780">
    <property type="entry name" value="N-terminal domain of ligase-like"/>
    <property type="match status" value="1"/>
</dbReference>
<name>A0A432XVK4_9GAMM</name>
<feature type="domain" description="AMP-dependent synthetase/ligase" evidence="1">
    <location>
        <begin position="109"/>
        <end position="273"/>
    </location>
</feature>
<dbReference type="InterPro" id="IPR042099">
    <property type="entry name" value="ANL_N_sf"/>
</dbReference>
<proteinExistence type="predicted"/>
<dbReference type="PANTHER" id="PTHR45398">
    <property type="match status" value="1"/>
</dbReference>
<dbReference type="InterPro" id="IPR045851">
    <property type="entry name" value="AMP-bd_C_sf"/>
</dbReference>